<keyword evidence="3" id="KW-0378">Hydrolase</keyword>
<evidence type="ECO:0000259" key="1">
    <source>
        <dbReference type="Pfam" id="PF04851"/>
    </source>
</evidence>
<keyword evidence="5" id="KW-1185">Reference proteome</keyword>
<dbReference type="EMBL" id="CP130613">
    <property type="protein sequence ID" value="WKW14253.1"/>
    <property type="molecule type" value="Genomic_DNA"/>
</dbReference>
<dbReference type="GO" id="GO:0003677">
    <property type="term" value="F:DNA binding"/>
    <property type="evidence" value="ECO:0007669"/>
    <property type="project" value="InterPro"/>
</dbReference>
<reference evidence="3" key="1">
    <citation type="submission" date="2023-07" db="EMBL/GenBank/DDBJ databases">
        <authorList>
            <person name="Haufschild T."/>
            <person name="Kallscheuer N."/>
            <person name="Hammer J."/>
            <person name="Kohn T."/>
            <person name="Kabuu M."/>
            <person name="Jogler M."/>
            <person name="Wohfarth N."/>
            <person name="Heuer A."/>
            <person name="Rohde M."/>
            <person name="van Teeseling M.C.F."/>
            <person name="Jogler C."/>
        </authorList>
    </citation>
    <scope>NUCLEOTIDE SEQUENCE</scope>
    <source>
        <strain evidence="3">Strain 138</strain>
        <strain evidence="4">Strain 318</strain>
    </source>
</reference>
<dbReference type="InterPro" id="IPR050742">
    <property type="entry name" value="Helicase_Restrict-Modif_Enz"/>
</dbReference>
<evidence type="ECO:0000259" key="2">
    <source>
        <dbReference type="Pfam" id="PF19778"/>
    </source>
</evidence>
<feature type="domain" description="Helicase/UvrB N-terminal" evidence="1">
    <location>
        <begin position="159"/>
        <end position="368"/>
    </location>
</feature>
<keyword evidence="3" id="KW-0067">ATP-binding</keyword>
<protein>
    <submittedName>
        <fullName evidence="3">DEAD/DEAH box helicase family protein</fullName>
    </submittedName>
</protein>
<name>A0AA49JTG6_9BACT</name>
<dbReference type="Pfam" id="PF19778">
    <property type="entry name" value="RE_endonuc"/>
    <property type="match status" value="1"/>
</dbReference>
<gene>
    <name evidence="3" type="ORF">Strain138_000585</name>
    <name evidence="4" type="ORF">Strain318_000585</name>
</gene>
<evidence type="ECO:0000313" key="5">
    <source>
        <dbReference type="Proteomes" id="UP001229955"/>
    </source>
</evidence>
<keyword evidence="3" id="KW-0547">Nucleotide-binding</keyword>
<dbReference type="Gene3D" id="3.40.50.300">
    <property type="entry name" value="P-loop containing nucleotide triphosphate hydrolases"/>
    <property type="match status" value="2"/>
</dbReference>
<dbReference type="InterPro" id="IPR045572">
    <property type="entry name" value="RE_endonuc_C"/>
</dbReference>
<dbReference type="Gene3D" id="3.40.91.30">
    <property type="match status" value="1"/>
</dbReference>
<accession>A0AA49JZ37</accession>
<dbReference type="PANTHER" id="PTHR47396:SF1">
    <property type="entry name" value="ATP-DEPENDENT HELICASE IRC3-RELATED"/>
    <property type="match status" value="1"/>
</dbReference>
<organism evidence="3">
    <name type="scientific">Pseudogemmatithrix spongiicola</name>
    <dbReference type="NCBI Taxonomy" id="3062599"/>
    <lineage>
        <taxon>Bacteria</taxon>
        <taxon>Pseudomonadati</taxon>
        <taxon>Gemmatimonadota</taxon>
        <taxon>Gemmatimonadia</taxon>
        <taxon>Gemmatimonadales</taxon>
        <taxon>Gemmatimonadaceae</taxon>
        <taxon>Pseudogemmatithrix</taxon>
    </lineage>
</organism>
<dbReference type="InterPro" id="IPR006935">
    <property type="entry name" value="Helicase/UvrB_N"/>
</dbReference>
<dbReference type="GO" id="GO:0005524">
    <property type="term" value="F:ATP binding"/>
    <property type="evidence" value="ECO:0007669"/>
    <property type="project" value="InterPro"/>
</dbReference>
<evidence type="ECO:0000313" key="3">
    <source>
        <dbReference type="EMBL" id="WKW11343.1"/>
    </source>
</evidence>
<dbReference type="SUPFAM" id="SSF52540">
    <property type="entry name" value="P-loop containing nucleoside triphosphate hydrolases"/>
    <property type="match status" value="2"/>
</dbReference>
<dbReference type="GO" id="GO:0015668">
    <property type="term" value="F:type III site-specific deoxyribonuclease activity"/>
    <property type="evidence" value="ECO:0007669"/>
    <property type="project" value="InterPro"/>
</dbReference>
<keyword evidence="3" id="KW-0347">Helicase</keyword>
<feature type="domain" description="Type III restriction enzyme C-terminal endonuclease" evidence="2">
    <location>
        <begin position="880"/>
        <end position="956"/>
    </location>
</feature>
<accession>A0AA49JTG6</accession>
<dbReference type="RefSeq" id="WP_367887042.1">
    <property type="nucleotide sequence ID" value="NZ_CP130612.1"/>
</dbReference>
<evidence type="ECO:0000313" key="4">
    <source>
        <dbReference type="EMBL" id="WKW14253.1"/>
    </source>
</evidence>
<dbReference type="Proteomes" id="UP001229955">
    <property type="component" value="Chromosome"/>
</dbReference>
<dbReference type="EMBL" id="CP130612">
    <property type="protein sequence ID" value="WKW11343.1"/>
    <property type="molecule type" value="Genomic_DNA"/>
</dbReference>
<proteinExistence type="predicted"/>
<dbReference type="AlphaFoldDB" id="A0AA49JTG6"/>
<dbReference type="GO" id="GO:0004386">
    <property type="term" value="F:helicase activity"/>
    <property type="evidence" value="ECO:0007669"/>
    <property type="project" value="UniProtKB-KW"/>
</dbReference>
<dbReference type="KEGG" id="pspc:Strain318_000585"/>
<dbReference type="InterPro" id="IPR027417">
    <property type="entry name" value="P-loop_NTPase"/>
</dbReference>
<sequence length="1017" mass="114264">MRTAFFTKPILNSPYEYPARHWELDASGQPTGAILESRRSVSFITPIPKPKKHSKAQTALVLDEGAGLSTEQQGYHRSLINDLRTQVDRWRALPDPSTWMVTPETARLLHHWRHFKFNGVRPFFCQVEAVETAIWLTEVAPQLGKDGQRFLAHLDAVNAEANPGLFRLALKLATGAGKTTVMAMLIAWQTINAVRHPGSKRFTRGFLVVTPGITIKDRLRVLQPNDPDAYYQQRELVPTDLLREVQHAKIVITNYHAFKLRERWEISKGGRALLQGHGPALSTTESEGQMLQRVMPELMGFKHIIAINDEAHHCYREKAVADEDVELKGDDRKEAEENAEAARLWISGLEAVQRKLGLQRVIDLSATPFFLRGSGYAEGTLFPWTLSDFSLMDAIECGIVKLPRVPVADNIPGAEVPVYRNLWEHIRTKMPKAGRRSGGDADPQLLPTPLQTALEALYGHYEKTFERWQATPGVEVPPCFIVVCNNTTASKLVFDYISGFERTLEDGSTQQVPGKFKLFQNHDADGRALARPRTLLIDSAQLESGEGLDDNFRKVAAAEIEYFRREQTQRSGQQIKADDISDAELLREVMNTVGKKGRLGEGIRCVVSVSMLTEGWDASTVTHVLGVRAFGTQLLCEQVIGRALRRQSYELNEEGLFDVEYADVLGIPFDFTAEPVEAVPSPVKPTVTVKAVSPDRDHLEIRFPRVEGYRVALPDERLEATFGPDSTLTLTPDLIGPTIVRNEGLIGEGVNLTVEHLGETRQNTVLFHLAQHLLLTHWRDPNGAPKLHLFGQLKRLAREWMDGYLVCKGGTYPAQLLHKELADMACEKITAGIVSRVADSSNIEALLDPYNPTGSTRHVHFNTSKALRWDPNPDRCHLNWIICDSTWEQEFCRVVERHPRVRAYVKNHALGFEVPYRYGGAARRYRPDFILLVDDGHEDALHLVVEIKGQRGEDDKEKARVLRERWIPAVNNHGGYGRWAAAEFTDPFEMESDLAAVIERELTRLVDEVAPVVGAHA</sequence>
<dbReference type="PANTHER" id="PTHR47396">
    <property type="entry name" value="TYPE I RESTRICTION ENZYME ECOKI R PROTEIN"/>
    <property type="match status" value="1"/>
</dbReference>
<dbReference type="GO" id="GO:0005829">
    <property type="term" value="C:cytosol"/>
    <property type="evidence" value="ECO:0007669"/>
    <property type="project" value="TreeGrafter"/>
</dbReference>
<dbReference type="NCBIfam" id="NF046055">
    <property type="entry name" value="restr_BPTD_3080"/>
    <property type="match status" value="1"/>
</dbReference>
<dbReference type="Pfam" id="PF04851">
    <property type="entry name" value="ResIII"/>
    <property type="match status" value="1"/>
</dbReference>